<protein>
    <submittedName>
        <fullName evidence="2">Uncharacterized protein</fullName>
    </submittedName>
</protein>
<accession>W6YA99</accession>
<reference evidence="2 3" key="1">
    <citation type="journal article" date="2013" name="PLoS Genet.">
        <title>Comparative genome structure, secondary metabolite, and effector coding capacity across Cochliobolus pathogens.</title>
        <authorList>
            <person name="Condon B.J."/>
            <person name="Leng Y."/>
            <person name="Wu D."/>
            <person name="Bushley K.E."/>
            <person name="Ohm R.A."/>
            <person name="Otillar R."/>
            <person name="Martin J."/>
            <person name="Schackwitz W."/>
            <person name="Grimwood J."/>
            <person name="MohdZainudin N."/>
            <person name="Xue C."/>
            <person name="Wang R."/>
            <person name="Manning V.A."/>
            <person name="Dhillon B."/>
            <person name="Tu Z.J."/>
            <person name="Steffenson B.J."/>
            <person name="Salamov A."/>
            <person name="Sun H."/>
            <person name="Lowry S."/>
            <person name="LaButti K."/>
            <person name="Han J."/>
            <person name="Copeland A."/>
            <person name="Lindquist E."/>
            <person name="Barry K."/>
            <person name="Schmutz J."/>
            <person name="Baker S.E."/>
            <person name="Ciuffetti L.M."/>
            <person name="Grigoriev I.V."/>
            <person name="Zhong S."/>
            <person name="Turgeon B.G."/>
        </authorList>
    </citation>
    <scope>NUCLEOTIDE SEQUENCE [LARGE SCALE GENOMIC DNA]</scope>
    <source>
        <strain evidence="2 3">26-R-13</strain>
    </source>
</reference>
<evidence type="ECO:0000256" key="1">
    <source>
        <dbReference type="SAM" id="MobiDB-lite"/>
    </source>
</evidence>
<dbReference type="HOGENOM" id="CLU_1610476_0_0_1"/>
<dbReference type="OrthoDB" id="10649955at2759"/>
<dbReference type="AlphaFoldDB" id="W6YA99"/>
<sequence length="165" mass="18297">MLPFAYAASSMLLRKKHARLHGDFVASKPCPPKTFPVGRIQTGPGQHCKLASLGGAFLTNRWALSWLAWRFHYHVLSSDWLLSIFCWTRRRSYTSGASQISHRVVHFHTSESRAATEPQARKHGARYEAAPPDGSNHLHPVPVDNAYSHRRALTQGDVAGASATS</sequence>
<organism evidence="2 3">
    <name type="scientific">Cochliobolus carbonum (strain 26-R-13)</name>
    <name type="common">Maize leaf spot fungus</name>
    <name type="synonym">Bipolaris zeicola</name>
    <dbReference type="NCBI Taxonomy" id="930089"/>
    <lineage>
        <taxon>Eukaryota</taxon>
        <taxon>Fungi</taxon>
        <taxon>Dikarya</taxon>
        <taxon>Ascomycota</taxon>
        <taxon>Pezizomycotina</taxon>
        <taxon>Dothideomycetes</taxon>
        <taxon>Pleosporomycetidae</taxon>
        <taxon>Pleosporales</taxon>
        <taxon>Pleosporineae</taxon>
        <taxon>Pleosporaceae</taxon>
        <taxon>Bipolaris</taxon>
    </lineage>
</organism>
<dbReference type="GeneID" id="19146129"/>
<evidence type="ECO:0000313" key="2">
    <source>
        <dbReference type="EMBL" id="EUC32369.1"/>
    </source>
</evidence>
<evidence type="ECO:0000313" key="3">
    <source>
        <dbReference type="Proteomes" id="UP000053841"/>
    </source>
</evidence>
<proteinExistence type="predicted"/>
<feature type="region of interest" description="Disordered" evidence="1">
    <location>
        <begin position="109"/>
        <end position="141"/>
    </location>
</feature>
<dbReference type="KEGG" id="bze:COCCADRAFT_27099"/>
<name>W6YA99_COCC2</name>
<dbReference type="EMBL" id="KI964635">
    <property type="protein sequence ID" value="EUC32369.1"/>
    <property type="molecule type" value="Genomic_DNA"/>
</dbReference>
<gene>
    <name evidence="2" type="ORF">COCCADRAFT_27099</name>
</gene>
<keyword evidence="3" id="KW-1185">Reference proteome</keyword>
<dbReference type="RefSeq" id="XP_007713317.1">
    <property type="nucleotide sequence ID" value="XM_007715127.1"/>
</dbReference>
<dbReference type="Proteomes" id="UP000053841">
    <property type="component" value="Unassembled WGS sequence"/>
</dbReference>